<dbReference type="PROSITE" id="PS50109">
    <property type="entry name" value="HIS_KIN"/>
    <property type="match status" value="1"/>
</dbReference>
<dbReference type="InterPro" id="IPR022641">
    <property type="entry name" value="CheR_N"/>
</dbReference>
<evidence type="ECO:0000256" key="4">
    <source>
        <dbReference type="ARBA" id="ARBA00022603"/>
    </source>
</evidence>
<dbReference type="InterPro" id="IPR036890">
    <property type="entry name" value="HATPase_C_sf"/>
</dbReference>
<keyword evidence="5" id="KW-0808">Transferase</keyword>
<dbReference type="GO" id="GO:0000155">
    <property type="term" value="F:phosphorelay sensor kinase activity"/>
    <property type="evidence" value="ECO:0007669"/>
    <property type="project" value="InterPro"/>
</dbReference>
<dbReference type="Pfam" id="PF00512">
    <property type="entry name" value="HisKA"/>
    <property type="match status" value="1"/>
</dbReference>
<dbReference type="Gene3D" id="3.40.50.180">
    <property type="entry name" value="Methylesterase CheB, C-terminal domain"/>
    <property type="match status" value="1"/>
</dbReference>
<feature type="domain" description="CheR-type methyltransferase" evidence="14">
    <location>
        <begin position="208"/>
        <end position="458"/>
    </location>
</feature>
<evidence type="ECO:0000256" key="2">
    <source>
        <dbReference type="ARBA" id="ARBA00001541"/>
    </source>
</evidence>
<evidence type="ECO:0000259" key="14">
    <source>
        <dbReference type="PROSITE" id="PS50123"/>
    </source>
</evidence>
<dbReference type="GO" id="GO:0000156">
    <property type="term" value="F:phosphorelay response regulator activity"/>
    <property type="evidence" value="ECO:0007669"/>
    <property type="project" value="InterPro"/>
</dbReference>
<dbReference type="SMART" id="SM00086">
    <property type="entry name" value="PAC"/>
    <property type="match status" value="4"/>
</dbReference>
<evidence type="ECO:0000259" key="10">
    <source>
        <dbReference type="PROSITE" id="PS50109"/>
    </source>
</evidence>
<dbReference type="GO" id="GO:0032259">
    <property type="term" value="P:methylation"/>
    <property type="evidence" value="ECO:0007669"/>
    <property type="project" value="UniProtKB-KW"/>
</dbReference>
<evidence type="ECO:0000259" key="11">
    <source>
        <dbReference type="PROSITE" id="PS50112"/>
    </source>
</evidence>
<keyword evidence="3" id="KW-0597">Phosphoprotein</keyword>
<dbReference type="Pfam" id="PF02518">
    <property type="entry name" value="HATPase_c"/>
    <property type="match status" value="1"/>
</dbReference>
<evidence type="ECO:0000313" key="16">
    <source>
        <dbReference type="Proteomes" id="UP000261284"/>
    </source>
</evidence>
<keyword evidence="9" id="KW-0175">Coiled coil</keyword>
<dbReference type="Pfam" id="PF01739">
    <property type="entry name" value="CheR"/>
    <property type="match status" value="1"/>
</dbReference>
<feature type="active site" evidence="8">
    <location>
        <position position="28"/>
    </location>
</feature>
<feature type="coiled-coil region" evidence="9">
    <location>
        <begin position="965"/>
        <end position="999"/>
    </location>
</feature>
<evidence type="ECO:0000259" key="12">
    <source>
        <dbReference type="PROSITE" id="PS50113"/>
    </source>
</evidence>
<dbReference type="GO" id="GO:0006935">
    <property type="term" value="P:chemotaxis"/>
    <property type="evidence" value="ECO:0007669"/>
    <property type="project" value="UniProtKB-UniRule"/>
</dbReference>
<evidence type="ECO:0000256" key="9">
    <source>
        <dbReference type="SAM" id="Coils"/>
    </source>
</evidence>
<dbReference type="Pfam" id="PF08447">
    <property type="entry name" value="PAS_3"/>
    <property type="match status" value="2"/>
</dbReference>
<dbReference type="GO" id="GO:0005737">
    <property type="term" value="C:cytoplasm"/>
    <property type="evidence" value="ECO:0007669"/>
    <property type="project" value="InterPro"/>
</dbReference>
<keyword evidence="8" id="KW-0145">Chemotaxis</keyword>
<evidence type="ECO:0000259" key="13">
    <source>
        <dbReference type="PROSITE" id="PS50122"/>
    </source>
</evidence>
<dbReference type="CDD" id="cd00082">
    <property type="entry name" value="HisKA"/>
    <property type="match status" value="1"/>
</dbReference>
<feature type="domain" description="PAC" evidence="12">
    <location>
        <begin position="1203"/>
        <end position="1255"/>
    </location>
</feature>
<keyword evidence="7" id="KW-0418">Kinase</keyword>
<dbReference type="InterPro" id="IPR000673">
    <property type="entry name" value="Sig_transdc_resp-reg_Me-estase"/>
</dbReference>
<proteinExistence type="predicted"/>
<dbReference type="SMART" id="SM00138">
    <property type="entry name" value="MeTrc"/>
    <property type="match status" value="1"/>
</dbReference>
<dbReference type="EMBL" id="QTJU01000001">
    <property type="protein sequence ID" value="RFM29964.1"/>
    <property type="molecule type" value="Genomic_DNA"/>
</dbReference>
<feature type="coiled-coil region" evidence="9">
    <location>
        <begin position="675"/>
        <end position="726"/>
    </location>
</feature>
<dbReference type="SUPFAM" id="SSF55874">
    <property type="entry name" value="ATPase domain of HSP90 chaperone/DNA topoisomerase II/histidine kinase"/>
    <property type="match status" value="1"/>
</dbReference>
<dbReference type="OrthoDB" id="9816309at2"/>
<dbReference type="FunFam" id="3.30.565.10:FF:000006">
    <property type="entry name" value="Sensor histidine kinase WalK"/>
    <property type="match status" value="1"/>
</dbReference>
<dbReference type="Gene3D" id="3.30.565.10">
    <property type="entry name" value="Histidine kinase-like ATPase, C-terminal domain"/>
    <property type="match status" value="1"/>
</dbReference>
<dbReference type="Gene3D" id="1.10.155.10">
    <property type="entry name" value="Chemotaxis receptor methyltransferase CheR, N-terminal domain"/>
    <property type="match status" value="1"/>
</dbReference>
<sequence length="1518" mass="171244">MSGNKTKRTEAPEGVNDQGHYVVAIGASAGGLEAIHEFFDNMPETANLSFVIIQHLSPDYKSLLVELVSRHTHMKVYEAKHELLIQKNCIYVIPNNKVMTIGRNKLLLADKRNEKAPNTAIDSFLYTLAKEKKEKAIAIILSGTGTDGTKGIEAIKAAGGMVMVQTPESARFDGMPNSAIASGNADVVLTPAAMPAEMFSHITETPVYVLDNGKVNDDVLQEIFGLIHKASGYDFHYYKTPTILRRISRRMMQHNVFTLEEYLQLLRGNQEEAALLGKDFLIGVTRFFRDAEAFELLKTRVIPAIVAEKSTGDTIKIWVAACSTGEEAYSIAICFDQLLAAQDKKVDVKIFATDLDESNIEIASKGAYPFSIAQDVDPLLLENYFIREQDSYTIIPRIRKQIVFAKHNIIKDPPFIKNELVSCRNMLIYLGTVLQQKIYAVLLFAMQPNGYLLLGSSENPNYIKDALIEINSKWKLYRKISGSSHSPALFQHPIEGMPEPALKPAAAILKTESKTRQGSLADAFREALAEEFNYAAFYIDQQYEIKEASGNFDHFLSLPKKSLQLNLLRMLPQDLSVNLSITIKHAWKDGQKKTLRNLRYTEQQVAKAVNLMVKPPSKVQGNGYTLVVIGDASMEYAAAAQTPSPASAGTADTSAYMAELEAELSETKYSLQMAVEGLETTNEELQSSNEELLSANEELQSSNEELQSLNEELHTLNTEYQLKIKELIELNDDLNNYFRSTDIGQVFLDMDLRIRKFNPASVRIINFIETDIGRPISHISTNLRYENLIGDIETVLKDGDMIEREVQLQNGVNLLVRIMPYLRQNKQHGGVILSFVDVTTITDLNNIIRGIFNSSRSAIIAFKAVRNSNLKVTDFLFQTANAAAAVFFADPAETYTGKSLQRIAPVLAQQGLFDKYVQLVQNDKPLQEDVQLQEMGGRWFAISAVKMMDGFVATYTDISEKKSAEQKLRKNYNELITVKENLRQLNIELENKVLERTRELTQSDERFRLVSRATNDAIWDWDFVNNKVWWNDSFFAIFGYASGEYNRAFWLNKVHPEERERTGNSIYAIINSNETQWSAEYRFLKADGTYANILDRAYVLHDEFNTPYRMLGSMLDVTELKRAEKAVARNIAERRFLAESVPLILYTANAAKQVDFANKHFELYTGISAEAALGNGWQQVVYETDLPVALQAWDTAARNGNGFQLELRLRTAGNNYHWNLMRAKPHRDNEGQTISWIITSTDIHEQKSINELLEQKVKQRTAELQKINVALENSNSDLQQFASVASHDLQEPLRKIHMFSKMLKDKYAPTLEAPAADYLARIIHSSARMRSLITDILNFSRLSASNYRFEWVSLNGIVHEILEDLEITIQEKKAKIIIAHDLPELEVIPGQMRQVFQNLISNSLKFVKKELEPVITIDAELVNELNFNSMPDKNGAFCKITVKDNGIGFDEHFKNTIFTLFQRLHSKDKYEGSGIGLAITKKIIDKHNGIISAHSEEGKGAVFTILLPVAQRHVATVG</sequence>
<evidence type="ECO:0000256" key="6">
    <source>
        <dbReference type="ARBA" id="ARBA00022691"/>
    </source>
</evidence>
<feature type="domain" description="PAS" evidence="11">
    <location>
        <begin position="1003"/>
        <end position="1073"/>
    </location>
</feature>
<keyword evidence="8" id="KW-0378">Hydrolase</keyword>
<comment type="catalytic activity">
    <reaction evidence="2">
        <text>L-glutamyl-[protein] + S-adenosyl-L-methionine = [protein]-L-glutamate 5-O-methyl ester + S-adenosyl-L-homocysteine</text>
        <dbReference type="Rhea" id="RHEA:24452"/>
        <dbReference type="Rhea" id="RHEA-COMP:10208"/>
        <dbReference type="Rhea" id="RHEA-COMP:10311"/>
        <dbReference type="ChEBI" id="CHEBI:29973"/>
        <dbReference type="ChEBI" id="CHEBI:57856"/>
        <dbReference type="ChEBI" id="CHEBI:59789"/>
        <dbReference type="ChEBI" id="CHEBI:82795"/>
        <dbReference type="EC" id="2.1.1.80"/>
    </reaction>
</comment>
<dbReference type="InterPro" id="IPR029063">
    <property type="entry name" value="SAM-dependent_MTases_sf"/>
</dbReference>
<dbReference type="InterPro" id="IPR035965">
    <property type="entry name" value="PAS-like_dom_sf"/>
</dbReference>
<accession>A0A3E1NQ73</accession>
<dbReference type="SMART" id="SM00388">
    <property type="entry name" value="HisKA"/>
    <property type="match status" value="1"/>
</dbReference>
<dbReference type="SUPFAM" id="SSF52738">
    <property type="entry name" value="Methylesterase CheB, C-terminal domain"/>
    <property type="match status" value="1"/>
</dbReference>
<organism evidence="15 16">
    <name type="scientific">Deminuibacter soli</name>
    <dbReference type="NCBI Taxonomy" id="2291815"/>
    <lineage>
        <taxon>Bacteria</taxon>
        <taxon>Pseudomonadati</taxon>
        <taxon>Bacteroidota</taxon>
        <taxon>Chitinophagia</taxon>
        <taxon>Chitinophagales</taxon>
        <taxon>Chitinophagaceae</taxon>
        <taxon>Deminuibacter</taxon>
    </lineage>
</organism>
<dbReference type="Proteomes" id="UP000261284">
    <property type="component" value="Unassembled WGS sequence"/>
</dbReference>
<feature type="domain" description="Histidine kinase" evidence="10">
    <location>
        <begin position="1284"/>
        <end position="1511"/>
    </location>
</feature>
<dbReference type="GO" id="GO:0008983">
    <property type="term" value="F:protein-glutamate O-methyltransferase activity"/>
    <property type="evidence" value="ECO:0007669"/>
    <property type="project" value="UniProtKB-EC"/>
</dbReference>
<dbReference type="Pfam" id="PF03705">
    <property type="entry name" value="CheR_N"/>
    <property type="match status" value="1"/>
</dbReference>
<dbReference type="InterPro" id="IPR000700">
    <property type="entry name" value="PAS-assoc_C"/>
</dbReference>
<dbReference type="InterPro" id="IPR035909">
    <property type="entry name" value="CheB_C"/>
</dbReference>
<dbReference type="InterPro" id="IPR036097">
    <property type="entry name" value="HisK_dim/P_sf"/>
</dbReference>
<dbReference type="PANTHER" id="PTHR24422:SF27">
    <property type="entry name" value="PROTEIN-GLUTAMATE O-METHYLTRANSFERASE"/>
    <property type="match status" value="1"/>
</dbReference>
<name>A0A3E1NQ73_9BACT</name>
<evidence type="ECO:0000256" key="5">
    <source>
        <dbReference type="ARBA" id="ARBA00022679"/>
    </source>
</evidence>
<dbReference type="SUPFAM" id="SSF55785">
    <property type="entry name" value="PYP-like sensor domain (PAS domain)"/>
    <property type="match status" value="4"/>
</dbReference>
<dbReference type="PROSITE" id="PS50123">
    <property type="entry name" value="CHER"/>
    <property type="match status" value="1"/>
</dbReference>
<dbReference type="Pfam" id="PF13596">
    <property type="entry name" value="PAS_10"/>
    <property type="match status" value="1"/>
</dbReference>
<evidence type="ECO:0000256" key="1">
    <source>
        <dbReference type="ARBA" id="ARBA00000085"/>
    </source>
</evidence>
<comment type="caution">
    <text evidence="15">The sequence shown here is derived from an EMBL/GenBank/DDBJ whole genome shotgun (WGS) entry which is preliminary data.</text>
</comment>
<dbReference type="GO" id="GO:0008984">
    <property type="term" value="F:protein-glutamate methylesterase activity"/>
    <property type="evidence" value="ECO:0007669"/>
    <property type="project" value="InterPro"/>
</dbReference>
<evidence type="ECO:0000313" key="15">
    <source>
        <dbReference type="EMBL" id="RFM29964.1"/>
    </source>
</evidence>
<feature type="domain" description="CheB-type methylesterase" evidence="13">
    <location>
        <begin position="16"/>
        <end position="205"/>
    </location>
</feature>
<dbReference type="RefSeq" id="WP_116845720.1">
    <property type="nucleotide sequence ID" value="NZ_QTJU01000001.1"/>
</dbReference>
<dbReference type="InterPro" id="IPR050903">
    <property type="entry name" value="Bact_Chemotaxis_MeTrfase"/>
</dbReference>
<keyword evidence="6" id="KW-0949">S-adenosyl-L-methionine</keyword>
<feature type="active site" evidence="8">
    <location>
        <position position="55"/>
    </location>
</feature>
<keyword evidence="4" id="KW-0489">Methyltransferase</keyword>
<dbReference type="Gene3D" id="3.30.450.20">
    <property type="entry name" value="PAS domain"/>
    <property type="match status" value="4"/>
</dbReference>
<dbReference type="CDD" id="cd00130">
    <property type="entry name" value="PAS"/>
    <property type="match status" value="2"/>
</dbReference>
<evidence type="ECO:0000256" key="8">
    <source>
        <dbReference type="PROSITE-ProRule" id="PRU00050"/>
    </source>
</evidence>
<protein>
    <submittedName>
        <fullName evidence="15">PAS domain S-box protein</fullName>
    </submittedName>
</protein>
<dbReference type="PROSITE" id="PS50112">
    <property type="entry name" value="PAS"/>
    <property type="match status" value="1"/>
</dbReference>
<dbReference type="InterPro" id="IPR036804">
    <property type="entry name" value="CheR_N_sf"/>
</dbReference>
<evidence type="ECO:0000256" key="7">
    <source>
        <dbReference type="ARBA" id="ARBA00022777"/>
    </source>
</evidence>
<dbReference type="InterPro" id="IPR000014">
    <property type="entry name" value="PAS"/>
</dbReference>
<dbReference type="Pfam" id="PF01339">
    <property type="entry name" value="CheB_methylest"/>
    <property type="match status" value="1"/>
</dbReference>
<dbReference type="Gene3D" id="3.40.50.150">
    <property type="entry name" value="Vaccinia Virus protein VP39"/>
    <property type="match status" value="1"/>
</dbReference>
<dbReference type="InterPro" id="IPR022642">
    <property type="entry name" value="CheR_C"/>
</dbReference>
<dbReference type="InterPro" id="IPR003594">
    <property type="entry name" value="HATPase_dom"/>
</dbReference>
<dbReference type="PANTHER" id="PTHR24422">
    <property type="entry name" value="CHEMOTAXIS PROTEIN METHYLTRANSFERASE"/>
    <property type="match status" value="1"/>
</dbReference>
<keyword evidence="16" id="KW-1185">Reference proteome</keyword>
<dbReference type="CDD" id="cd16434">
    <property type="entry name" value="CheB-CheR_fusion"/>
    <property type="match status" value="1"/>
</dbReference>
<comment type="catalytic activity">
    <reaction evidence="1">
        <text>ATP + protein L-histidine = ADP + protein N-phospho-L-histidine.</text>
        <dbReference type="EC" id="2.7.13.3"/>
    </reaction>
</comment>
<dbReference type="InterPro" id="IPR001610">
    <property type="entry name" value="PAC"/>
</dbReference>
<dbReference type="SMART" id="SM00091">
    <property type="entry name" value="PAS"/>
    <property type="match status" value="3"/>
</dbReference>
<dbReference type="SUPFAM" id="SSF53335">
    <property type="entry name" value="S-adenosyl-L-methionine-dependent methyltransferases"/>
    <property type="match status" value="1"/>
</dbReference>
<dbReference type="InterPro" id="IPR003661">
    <property type="entry name" value="HisK_dim/P_dom"/>
</dbReference>
<gene>
    <name evidence="15" type="ORF">DXN05_03040</name>
</gene>
<dbReference type="SUPFAM" id="SSF47384">
    <property type="entry name" value="Homodimeric domain of signal transducing histidine kinase"/>
    <property type="match status" value="1"/>
</dbReference>
<dbReference type="PROSITE" id="PS50113">
    <property type="entry name" value="PAC"/>
    <property type="match status" value="2"/>
</dbReference>
<dbReference type="PRINTS" id="PR00996">
    <property type="entry name" value="CHERMTFRASE"/>
</dbReference>
<dbReference type="InterPro" id="IPR013655">
    <property type="entry name" value="PAS_fold_3"/>
</dbReference>
<feature type="active site" evidence="8">
    <location>
        <position position="147"/>
    </location>
</feature>
<feature type="domain" description="PAC" evidence="12">
    <location>
        <begin position="1077"/>
        <end position="1129"/>
    </location>
</feature>
<dbReference type="SMART" id="SM00387">
    <property type="entry name" value="HATPase_c"/>
    <property type="match status" value="1"/>
</dbReference>
<dbReference type="Gene3D" id="1.10.287.130">
    <property type="match status" value="1"/>
</dbReference>
<reference evidence="15 16" key="1">
    <citation type="submission" date="2018-08" db="EMBL/GenBank/DDBJ databases">
        <title>Chitinophagaceae sp. K23C18032701, a novel bacterium isolated from forest soil.</title>
        <authorList>
            <person name="Wang C."/>
        </authorList>
    </citation>
    <scope>NUCLEOTIDE SEQUENCE [LARGE SCALE GENOMIC DNA]</scope>
    <source>
        <strain evidence="15 16">K23C18032701</strain>
    </source>
</reference>
<dbReference type="NCBIfam" id="TIGR00229">
    <property type="entry name" value="sensory_box"/>
    <property type="match status" value="2"/>
</dbReference>
<dbReference type="InterPro" id="IPR005467">
    <property type="entry name" value="His_kinase_dom"/>
</dbReference>
<dbReference type="PROSITE" id="PS50122">
    <property type="entry name" value="CHEB"/>
    <property type="match status" value="1"/>
</dbReference>
<evidence type="ECO:0000256" key="3">
    <source>
        <dbReference type="ARBA" id="ARBA00022553"/>
    </source>
</evidence>
<dbReference type="SUPFAM" id="SSF47757">
    <property type="entry name" value="Chemotaxis receptor methyltransferase CheR, N-terminal domain"/>
    <property type="match status" value="1"/>
</dbReference>
<dbReference type="InterPro" id="IPR000780">
    <property type="entry name" value="CheR_MeTrfase"/>
</dbReference>